<organism evidence="2 3">
    <name type="scientific">Gnathostoma spinigerum</name>
    <dbReference type="NCBI Taxonomy" id="75299"/>
    <lineage>
        <taxon>Eukaryota</taxon>
        <taxon>Metazoa</taxon>
        <taxon>Ecdysozoa</taxon>
        <taxon>Nematoda</taxon>
        <taxon>Chromadorea</taxon>
        <taxon>Rhabditida</taxon>
        <taxon>Spirurina</taxon>
        <taxon>Gnathostomatomorpha</taxon>
        <taxon>Gnathostomatoidea</taxon>
        <taxon>Gnathostomatidae</taxon>
        <taxon>Gnathostoma</taxon>
    </lineage>
</organism>
<sequence length="291" mass="32531">MSSGGSDLASLLVTTDRSNTVRVDQNPVFFKDGKGCDDENETVDSNLKSEGTDTLGCDAATNTSGIAYIDEDEYTDEDNNFAQSFGIRKVADRNIRCYRQGNITHELHALNEDPKKTTISSVRQNSEIEPLGDQVVCVIDSNSINSHFGANANRSTLKKADYADNSFRYTSGKYHVHGSRQGSYDMTQSRTSSANDYGSTNSSAELRENIETVPLEGIFTDNLRSSPYTVNERYISSYLQPTESAYLHPPLERVNCRFTFQFIVIVHECSLRGLWAFLLYSLLFGKGIHYR</sequence>
<evidence type="ECO:0000313" key="3">
    <source>
        <dbReference type="Proteomes" id="UP001608902"/>
    </source>
</evidence>
<evidence type="ECO:0000313" key="2">
    <source>
        <dbReference type="EMBL" id="MFH4980529.1"/>
    </source>
</evidence>
<proteinExistence type="predicted"/>
<accession>A0ABD6EQS6</accession>
<evidence type="ECO:0000256" key="1">
    <source>
        <dbReference type="SAM" id="MobiDB-lite"/>
    </source>
</evidence>
<comment type="caution">
    <text evidence="2">The sequence shown here is derived from an EMBL/GenBank/DDBJ whole genome shotgun (WGS) entry which is preliminary data.</text>
</comment>
<dbReference type="Proteomes" id="UP001608902">
    <property type="component" value="Unassembled WGS sequence"/>
</dbReference>
<protein>
    <submittedName>
        <fullName evidence="2">Uncharacterized protein</fullName>
    </submittedName>
</protein>
<dbReference type="AlphaFoldDB" id="A0ABD6EQS6"/>
<gene>
    <name evidence="2" type="ORF">AB6A40_007238</name>
</gene>
<reference evidence="2 3" key="1">
    <citation type="submission" date="2024-08" db="EMBL/GenBank/DDBJ databases">
        <title>Gnathostoma spinigerum genome.</title>
        <authorList>
            <person name="Gonzalez-Bertolin B."/>
            <person name="Monzon S."/>
            <person name="Zaballos A."/>
            <person name="Jimenez P."/>
            <person name="Dekumyoy P."/>
            <person name="Varona S."/>
            <person name="Cuesta I."/>
            <person name="Sumanam S."/>
            <person name="Adisakwattana P."/>
            <person name="Gasser R.B."/>
            <person name="Hernandez-Gonzalez A."/>
            <person name="Young N.D."/>
            <person name="Perteguer M.J."/>
        </authorList>
    </citation>
    <scope>NUCLEOTIDE SEQUENCE [LARGE SCALE GENOMIC DNA]</scope>
    <source>
        <strain evidence="2">AL3</strain>
        <tissue evidence="2">Liver</tissue>
    </source>
</reference>
<feature type="region of interest" description="Disordered" evidence="1">
    <location>
        <begin position="174"/>
        <end position="202"/>
    </location>
</feature>
<name>A0ABD6EQS6_9BILA</name>
<feature type="compositionally biased region" description="Polar residues" evidence="1">
    <location>
        <begin position="180"/>
        <end position="202"/>
    </location>
</feature>
<keyword evidence="3" id="KW-1185">Reference proteome</keyword>
<dbReference type="EMBL" id="JBGFUD010005683">
    <property type="protein sequence ID" value="MFH4980529.1"/>
    <property type="molecule type" value="Genomic_DNA"/>
</dbReference>